<name>A0A394DP61_LUPAN</name>
<proteinExistence type="predicted"/>
<sequence>MAVSVSSKDNRSELVELKVQMNEMFNMLKALQSEKGKNTQTTNVGPLSNPTQLPKGKFGQEASARQQKEEATKWHFYGMPPDYVSLYEEELNEPHGQSNAHLEQPTP</sequence>
<reference evidence="2 3" key="1">
    <citation type="journal article" date="2017" name="Plant Biotechnol. J.">
        <title>A comprehensive draft genome sequence for lupin (Lupinus angustifolius), an emerging health food: insights into plant-microbe interactions and legume evolution.</title>
        <authorList>
            <person name="Hane J.K."/>
            <person name="Ming Y."/>
            <person name="Kamphuis L.G."/>
            <person name="Nelson M.N."/>
            <person name="Garg G."/>
            <person name="Atkins C.A."/>
            <person name="Bayer P.E."/>
            <person name="Bravo A."/>
            <person name="Bringans S."/>
            <person name="Cannon S."/>
            <person name="Edwards D."/>
            <person name="Foley R."/>
            <person name="Gao L.L."/>
            <person name="Harrison M.J."/>
            <person name="Huang W."/>
            <person name="Hurgobin B."/>
            <person name="Li S."/>
            <person name="Liu C.W."/>
            <person name="McGrath A."/>
            <person name="Morahan G."/>
            <person name="Murray J."/>
            <person name="Weller J."/>
            <person name="Jian J."/>
            <person name="Singh K.B."/>
        </authorList>
    </citation>
    <scope>NUCLEOTIDE SEQUENCE [LARGE SCALE GENOMIC DNA]</scope>
    <source>
        <strain evidence="3">cv. Tanjil</strain>
        <tissue evidence="2">Whole plant</tissue>
    </source>
</reference>
<evidence type="ECO:0000256" key="1">
    <source>
        <dbReference type="SAM" id="MobiDB-lite"/>
    </source>
</evidence>
<organism evidence="2 3">
    <name type="scientific">Lupinus angustifolius</name>
    <name type="common">Narrow-leaved blue lupine</name>
    <dbReference type="NCBI Taxonomy" id="3871"/>
    <lineage>
        <taxon>Eukaryota</taxon>
        <taxon>Viridiplantae</taxon>
        <taxon>Streptophyta</taxon>
        <taxon>Embryophyta</taxon>
        <taxon>Tracheophyta</taxon>
        <taxon>Spermatophyta</taxon>
        <taxon>Magnoliopsida</taxon>
        <taxon>eudicotyledons</taxon>
        <taxon>Gunneridae</taxon>
        <taxon>Pentapetalae</taxon>
        <taxon>rosids</taxon>
        <taxon>fabids</taxon>
        <taxon>Fabales</taxon>
        <taxon>Fabaceae</taxon>
        <taxon>Papilionoideae</taxon>
        <taxon>50 kb inversion clade</taxon>
        <taxon>genistoids sensu lato</taxon>
        <taxon>core genistoids</taxon>
        <taxon>Genisteae</taxon>
        <taxon>Lupinus</taxon>
    </lineage>
</organism>
<feature type="compositionally biased region" description="Polar residues" evidence="1">
    <location>
        <begin position="38"/>
        <end position="52"/>
    </location>
</feature>
<accession>A0A394DP61</accession>
<evidence type="ECO:0000313" key="2">
    <source>
        <dbReference type="EMBL" id="OIW21441.1"/>
    </source>
</evidence>
<evidence type="ECO:0000313" key="3">
    <source>
        <dbReference type="Proteomes" id="UP000188354"/>
    </source>
</evidence>
<dbReference type="Proteomes" id="UP000188354">
    <property type="component" value="Unassembled WGS sequence"/>
</dbReference>
<gene>
    <name evidence="2" type="ORF">TanjilG_03541</name>
</gene>
<feature type="region of interest" description="Disordered" evidence="1">
    <location>
        <begin position="35"/>
        <end position="73"/>
    </location>
</feature>
<protein>
    <submittedName>
        <fullName evidence="2">Uncharacterized protein</fullName>
    </submittedName>
</protein>
<dbReference type="EMBL" id="MLAU01026036">
    <property type="protein sequence ID" value="OIW21441.1"/>
    <property type="molecule type" value="Genomic_DNA"/>
</dbReference>
<comment type="caution">
    <text evidence="2">The sequence shown here is derived from an EMBL/GenBank/DDBJ whole genome shotgun (WGS) entry which is preliminary data.</text>
</comment>
<dbReference type="Gramene" id="OIW21441">
    <property type="protein sequence ID" value="OIW21441"/>
    <property type="gene ID" value="TanjilG_03541"/>
</dbReference>
<dbReference type="AlphaFoldDB" id="A0A394DP61"/>
<keyword evidence="3" id="KW-1185">Reference proteome</keyword>